<dbReference type="EMBL" id="JAZHOG010000013">
    <property type="protein sequence ID" value="MEJ8569326.1"/>
    <property type="molecule type" value="Genomic_DNA"/>
</dbReference>
<dbReference type="Proteomes" id="UP001359886">
    <property type="component" value="Unassembled WGS sequence"/>
</dbReference>
<reference evidence="1 2" key="1">
    <citation type="submission" date="2024-02" db="EMBL/GenBank/DDBJ databases">
        <title>A novel Wenzhouxiangellaceae bacterium, isolated from coastal sediments.</title>
        <authorList>
            <person name="Du Z.-J."/>
            <person name="Ye Y.-Q."/>
            <person name="Zhang X.-Y."/>
        </authorList>
    </citation>
    <scope>NUCLEOTIDE SEQUENCE [LARGE SCALE GENOMIC DNA]</scope>
    <source>
        <strain evidence="1 2">CH-27</strain>
    </source>
</reference>
<protein>
    <submittedName>
        <fullName evidence="1">Uncharacterized protein</fullName>
    </submittedName>
</protein>
<evidence type="ECO:0000313" key="1">
    <source>
        <dbReference type="EMBL" id="MEJ8569326.1"/>
    </source>
</evidence>
<accession>A0AAW9RHR2</accession>
<evidence type="ECO:0000313" key="2">
    <source>
        <dbReference type="Proteomes" id="UP001359886"/>
    </source>
</evidence>
<sequence>MSQSILRLTQFQVEKLRCMGGAGRASPYRITTYRGTTIGATGLIAQYGWTACNEERFSSRPAGLWHRFRQALNVRKAG</sequence>
<dbReference type="AlphaFoldDB" id="A0AAW9RHR2"/>
<organism evidence="1 2">
    <name type="scientific">Elongatibacter sediminis</name>
    <dbReference type="NCBI Taxonomy" id="3119006"/>
    <lineage>
        <taxon>Bacteria</taxon>
        <taxon>Pseudomonadati</taxon>
        <taxon>Pseudomonadota</taxon>
        <taxon>Gammaproteobacteria</taxon>
        <taxon>Chromatiales</taxon>
        <taxon>Wenzhouxiangellaceae</taxon>
        <taxon>Elongatibacter</taxon>
    </lineage>
</organism>
<proteinExistence type="predicted"/>
<keyword evidence="2" id="KW-1185">Reference proteome</keyword>
<gene>
    <name evidence="1" type="ORF">V3330_17000</name>
</gene>
<dbReference type="RefSeq" id="WP_354696649.1">
    <property type="nucleotide sequence ID" value="NZ_JAZHOG010000013.1"/>
</dbReference>
<comment type="caution">
    <text evidence="1">The sequence shown here is derived from an EMBL/GenBank/DDBJ whole genome shotgun (WGS) entry which is preliminary data.</text>
</comment>
<name>A0AAW9RHR2_9GAMM</name>